<dbReference type="HAMAP" id="MF_00385">
    <property type="entry name" value="Ribosomal_bS16"/>
    <property type="match status" value="1"/>
</dbReference>
<dbReference type="Pfam" id="PF00886">
    <property type="entry name" value="Ribosomal_S16"/>
    <property type="match status" value="1"/>
</dbReference>
<organism evidence="5 6">
    <name type="scientific">Oceanibaculum indicum P24</name>
    <dbReference type="NCBI Taxonomy" id="1207063"/>
    <lineage>
        <taxon>Bacteria</taxon>
        <taxon>Pseudomonadati</taxon>
        <taxon>Pseudomonadota</taxon>
        <taxon>Alphaproteobacteria</taxon>
        <taxon>Rhodospirillales</taxon>
        <taxon>Oceanibaculaceae</taxon>
        <taxon>Oceanibaculum</taxon>
    </lineage>
</organism>
<dbReference type="PATRIC" id="fig|1207063.3.peg.1337"/>
<evidence type="ECO:0000256" key="2">
    <source>
        <dbReference type="ARBA" id="ARBA00023274"/>
    </source>
</evidence>
<dbReference type="PANTHER" id="PTHR12919:SF20">
    <property type="entry name" value="SMALL RIBOSOMAL SUBUNIT PROTEIN BS16M"/>
    <property type="match status" value="1"/>
</dbReference>
<dbReference type="GO" id="GO:0006412">
    <property type="term" value="P:translation"/>
    <property type="evidence" value="ECO:0007669"/>
    <property type="project" value="UniProtKB-UniRule"/>
</dbReference>
<reference evidence="5 6" key="1">
    <citation type="journal article" date="2012" name="J. Bacteriol.">
        <title>Genome Sequence of Oceanibaculum indicum Type Strain P24.</title>
        <authorList>
            <person name="Lai Q."/>
            <person name="Shao Z."/>
        </authorList>
    </citation>
    <scope>NUCLEOTIDE SEQUENCE [LARGE SCALE GENOMIC DNA]</scope>
    <source>
        <strain evidence="5 6">P24</strain>
    </source>
</reference>
<accession>K2K1W4</accession>
<keyword evidence="2 3" id="KW-0687">Ribonucleoprotein</keyword>
<dbReference type="eggNOG" id="COG0228">
    <property type="taxonomic scope" value="Bacteria"/>
</dbReference>
<dbReference type="PANTHER" id="PTHR12919">
    <property type="entry name" value="30S RIBOSOMAL PROTEIN S16"/>
    <property type="match status" value="1"/>
</dbReference>
<feature type="region of interest" description="Disordered" evidence="4">
    <location>
        <begin position="83"/>
        <end position="161"/>
    </location>
</feature>
<dbReference type="SUPFAM" id="SSF54565">
    <property type="entry name" value="Ribosomal protein S16"/>
    <property type="match status" value="1"/>
</dbReference>
<proteinExistence type="inferred from homology"/>
<dbReference type="NCBIfam" id="TIGR00002">
    <property type="entry name" value="S16"/>
    <property type="match status" value="1"/>
</dbReference>
<keyword evidence="6" id="KW-1185">Reference proteome</keyword>
<gene>
    <name evidence="3" type="primary">rpsP</name>
    <name evidence="5" type="ORF">P24_06616</name>
</gene>
<evidence type="ECO:0000256" key="3">
    <source>
        <dbReference type="HAMAP-Rule" id="MF_00385"/>
    </source>
</evidence>
<comment type="similarity">
    <text evidence="3">Belongs to the bacterial ribosomal protein bS16 family.</text>
</comment>
<evidence type="ECO:0000313" key="6">
    <source>
        <dbReference type="Proteomes" id="UP000006746"/>
    </source>
</evidence>
<comment type="caution">
    <text evidence="5">The sequence shown here is derived from an EMBL/GenBank/DDBJ whole genome shotgun (WGS) entry which is preliminary data.</text>
</comment>
<keyword evidence="1 3" id="KW-0689">Ribosomal protein</keyword>
<dbReference type="GO" id="GO:0005737">
    <property type="term" value="C:cytoplasm"/>
    <property type="evidence" value="ECO:0007669"/>
    <property type="project" value="UniProtKB-ARBA"/>
</dbReference>
<dbReference type="PROSITE" id="PS00732">
    <property type="entry name" value="RIBOSOMAL_S16"/>
    <property type="match status" value="1"/>
</dbReference>
<dbReference type="Gene3D" id="3.30.1320.10">
    <property type="match status" value="1"/>
</dbReference>
<sequence>MALKIRLARGGAKRRPFYRIVVAQSTAPRDGAFIERIGSYNPMVDHGHPDRLKIDADRAKHWISVGAVPTDRVARFLATVGLGETPALPEQTKKNQPRAKAQERLKEQAALAEKAAAEKAEAEAAAEAAAAPAEEAPAEAPAEAAAEAPAEEAAEAEKPSA</sequence>
<dbReference type="InterPro" id="IPR023803">
    <property type="entry name" value="Ribosomal_bS16_dom_sf"/>
</dbReference>
<dbReference type="InterPro" id="IPR020592">
    <property type="entry name" value="Ribosomal_bS16_CS"/>
</dbReference>
<feature type="compositionally biased region" description="Low complexity" evidence="4">
    <location>
        <begin position="123"/>
        <end position="148"/>
    </location>
</feature>
<name>K2K1W4_9PROT</name>
<protein>
    <recommendedName>
        <fullName evidence="3">Small ribosomal subunit protein bS16</fullName>
    </recommendedName>
</protein>
<dbReference type="InterPro" id="IPR000307">
    <property type="entry name" value="Ribosomal_bS16"/>
</dbReference>
<dbReference type="EMBL" id="AMRL01000006">
    <property type="protein sequence ID" value="EKE76854.1"/>
    <property type="molecule type" value="Genomic_DNA"/>
</dbReference>
<evidence type="ECO:0000313" key="5">
    <source>
        <dbReference type="EMBL" id="EKE76854.1"/>
    </source>
</evidence>
<dbReference type="GO" id="GO:0015935">
    <property type="term" value="C:small ribosomal subunit"/>
    <property type="evidence" value="ECO:0007669"/>
    <property type="project" value="TreeGrafter"/>
</dbReference>
<dbReference type="STRING" id="1207063.P24_06616"/>
<evidence type="ECO:0000256" key="4">
    <source>
        <dbReference type="SAM" id="MobiDB-lite"/>
    </source>
</evidence>
<dbReference type="Proteomes" id="UP000006746">
    <property type="component" value="Unassembled WGS sequence"/>
</dbReference>
<dbReference type="RefSeq" id="WP_008943934.1">
    <property type="nucleotide sequence ID" value="NZ_AMRL01000006.1"/>
</dbReference>
<evidence type="ECO:0000256" key="1">
    <source>
        <dbReference type="ARBA" id="ARBA00022980"/>
    </source>
</evidence>
<dbReference type="AlphaFoldDB" id="K2K1W4"/>
<dbReference type="GO" id="GO:0003735">
    <property type="term" value="F:structural constituent of ribosome"/>
    <property type="evidence" value="ECO:0007669"/>
    <property type="project" value="InterPro"/>
</dbReference>